<reference evidence="2 3" key="1">
    <citation type="journal article" date="2012" name="Science">
        <title>The Paleozoic origin of enzymatic lignin decomposition reconstructed from 31 fungal genomes.</title>
        <authorList>
            <person name="Floudas D."/>
            <person name="Binder M."/>
            <person name="Riley R."/>
            <person name="Barry K."/>
            <person name="Blanchette R.A."/>
            <person name="Henrissat B."/>
            <person name="Martinez A.T."/>
            <person name="Otillar R."/>
            <person name="Spatafora J.W."/>
            <person name="Yadav J.S."/>
            <person name="Aerts A."/>
            <person name="Benoit I."/>
            <person name="Boyd A."/>
            <person name="Carlson A."/>
            <person name="Copeland A."/>
            <person name="Coutinho P.M."/>
            <person name="de Vries R.P."/>
            <person name="Ferreira P."/>
            <person name="Findley K."/>
            <person name="Foster B."/>
            <person name="Gaskell J."/>
            <person name="Glotzer D."/>
            <person name="Gorecki P."/>
            <person name="Heitman J."/>
            <person name="Hesse C."/>
            <person name="Hori C."/>
            <person name="Igarashi K."/>
            <person name="Jurgens J.A."/>
            <person name="Kallen N."/>
            <person name="Kersten P."/>
            <person name="Kohler A."/>
            <person name="Kuees U."/>
            <person name="Kumar T.K.A."/>
            <person name="Kuo A."/>
            <person name="LaButti K."/>
            <person name="Larrondo L.F."/>
            <person name="Lindquist E."/>
            <person name="Ling A."/>
            <person name="Lombard V."/>
            <person name="Lucas S."/>
            <person name="Lundell T."/>
            <person name="Martin R."/>
            <person name="McLaughlin D.J."/>
            <person name="Morgenstern I."/>
            <person name="Morin E."/>
            <person name="Murat C."/>
            <person name="Nagy L.G."/>
            <person name="Nolan M."/>
            <person name="Ohm R.A."/>
            <person name="Patyshakuliyeva A."/>
            <person name="Rokas A."/>
            <person name="Ruiz-Duenas F.J."/>
            <person name="Sabat G."/>
            <person name="Salamov A."/>
            <person name="Samejima M."/>
            <person name="Schmutz J."/>
            <person name="Slot J.C."/>
            <person name="St John F."/>
            <person name="Stenlid J."/>
            <person name="Sun H."/>
            <person name="Sun S."/>
            <person name="Syed K."/>
            <person name="Tsang A."/>
            <person name="Wiebenga A."/>
            <person name="Young D."/>
            <person name="Pisabarro A."/>
            <person name="Eastwood D.C."/>
            <person name="Martin F."/>
            <person name="Cullen D."/>
            <person name="Grigoriev I.V."/>
            <person name="Hibbett D.S."/>
        </authorList>
    </citation>
    <scope>NUCLEOTIDE SEQUENCE [LARGE SCALE GENOMIC DNA]</scope>
    <source>
        <strain evidence="2 3">MD-104</strain>
    </source>
</reference>
<dbReference type="EMBL" id="KB468113">
    <property type="protein sequence ID" value="PCH41213.1"/>
    <property type="molecule type" value="Genomic_DNA"/>
</dbReference>
<name>A0A2H3JMT5_WOLCO</name>
<gene>
    <name evidence="2" type="ORF">WOLCODRAFT_162897</name>
</gene>
<feature type="region of interest" description="Disordered" evidence="1">
    <location>
        <begin position="217"/>
        <end position="247"/>
    </location>
</feature>
<dbReference type="AlphaFoldDB" id="A0A2H3JMT5"/>
<evidence type="ECO:0000256" key="1">
    <source>
        <dbReference type="SAM" id="MobiDB-lite"/>
    </source>
</evidence>
<accession>A0A2H3JMT5</accession>
<evidence type="ECO:0000313" key="3">
    <source>
        <dbReference type="Proteomes" id="UP000218811"/>
    </source>
</evidence>
<keyword evidence="3" id="KW-1185">Reference proteome</keyword>
<proteinExistence type="predicted"/>
<feature type="compositionally biased region" description="Basic and acidic residues" evidence="1">
    <location>
        <begin position="231"/>
        <end position="240"/>
    </location>
</feature>
<dbReference type="Proteomes" id="UP000218811">
    <property type="component" value="Unassembled WGS sequence"/>
</dbReference>
<protein>
    <submittedName>
        <fullName evidence="2">Uncharacterized protein</fullName>
    </submittedName>
</protein>
<evidence type="ECO:0000313" key="2">
    <source>
        <dbReference type="EMBL" id="PCH41213.1"/>
    </source>
</evidence>
<feature type="region of interest" description="Disordered" evidence="1">
    <location>
        <begin position="65"/>
        <end position="91"/>
    </location>
</feature>
<sequence>MGGGCCRGTARAGGALVVRPAVRARRGRGWSRAGRGRVLARWHRPMRGRAIDVRRAGPHIARGVDVVPCPAPPRRAPRRPRVPGRPSRVGSLSWRQAPCVHAAMPRMGMNLLLSAASIVPPRRSCHSPRCTAVDAPAARCPPHPGPGVTRPRRPIRAQMNTLLHALSARQRAVSVPLSRLQIRPRPLPEIALRRARHALPRDPMAAMPARRTSCAVAKAPSPDDYSNTDMHSTRLPHDARSSPSPHRQLTRIDSDVNLAHIFCLWFAVACTVSCRGKRSFCQWPTAIAAPAPALCPPPSPVGRNPPPPTAICNPSSDPARTFAARVTEAPICRTLHPLQSITFTVPSTRPIGLLYAPGPRAGALLARRASQLNASRALLTLKDLTMRRGPTL</sequence>
<organism evidence="2 3">
    <name type="scientific">Wolfiporia cocos (strain MD-104)</name>
    <name type="common">Brown rot fungus</name>
    <dbReference type="NCBI Taxonomy" id="742152"/>
    <lineage>
        <taxon>Eukaryota</taxon>
        <taxon>Fungi</taxon>
        <taxon>Dikarya</taxon>
        <taxon>Basidiomycota</taxon>
        <taxon>Agaricomycotina</taxon>
        <taxon>Agaricomycetes</taxon>
        <taxon>Polyporales</taxon>
        <taxon>Phaeolaceae</taxon>
        <taxon>Wolfiporia</taxon>
    </lineage>
</organism>